<evidence type="ECO:0000313" key="7">
    <source>
        <dbReference type="Proteomes" id="UP000619265"/>
    </source>
</evidence>
<dbReference type="Proteomes" id="UP000619265">
    <property type="component" value="Unassembled WGS sequence"/>
</dbReference>
<dbReference type="InterPro" id="IPR000225">
    <property type="entry name" value="Armadillo"/>
</dbReference>
<reference evidence="6" key="2">
    <citation type="submission" date="2020-03" db="EMBL/GenBank/DDBJ databases">
        <title>Walnut 2.0.</title>
        <authorList>
            <person name="Marrano A."/>
            <person name="Britton M."/>
            <person name="Zimin A.V."/>
            <person name="Zaini P.A."/>
            <person name="Workman R."/>
            <person name="Puiu D."/>
            <person name="Bianco L."/>
            <person name="Allen B.J."/>
            <person name="Troggio M."/>
            <person name="Leslie C.A."/>
            <person name="Timp W."/>
            <person name="Dendekar A."/>
            <person name="Salzberg S.L."/>
            <person name="Neale D.B."/>
        </authorList>
    </citation>
    <scope>NUCLEOTIDE SEQUENCE</scope>
    <source>
        <tissue evidence="6">Leaves</tissue>
    </source>
</reference>
<evidence type="ECO:0000256" key="2">
    <source>
        <dbReference type="ARBA" id="ARBA00022448"/>
    </source>
</evidence>
<reference evidence="6" key="1">
    <citation type="submission" date="2015-10" db="EMBL/GenBank/DDBJ databases">
        <authorList>
            <person name="Martinez-Garcia P.J."/>
            <person name="Crepeau M.W."/>
            <person name="Puiu D."/>
            <person name="Gonzalez-Ibeas D."/>
            <person name="Whalen J."/>
            <person name="Stevens K."/>
            <person name="Paul R."/>
            <person name="Butterfield T."/>
            <person name="Britton M."/>
            <person name="Reagan R."/>
            <person name="Chakraborty S."/>
            <person name="Walawage S.L."/>
            <person name="Vasquez-Gross H.A."/>
            <person name="Cardeno C."/>
            <person name="Famula R."/>
            <person name="Pratt K."/>
            <person name="Kuruganti S."/>
            <person name="Aradhya M.K."/>
            <person name="Leslie C.A."/>
            <person name="Dandekar A.M."/>
            <person name="Salzberg S.L."/>
            <person name="Wegrzyn J.L."/>
            <person name="Langley C.H."/>
            <person name="Neale D.B."/>
        </authorList>
    </citation>
    <scope>NUCLEOTIDE SEQUENCE</scope>
    <source>
        <tissue evidence="6">Leaves</tissue>
    </source>
</reference>
<comment type="similarity">
    <text evidence="1">Belongs to the importin alpha family.</text>
</comment>
<keyword evidence="2" id="KW-0813">Transport</keyword>
<dbReference type="Gene3D" id="1.25.10.10">
    <property type="entry name" value="Leucine-rich Repeat Variant"/>
    <property type="match status" value="1"/>
</dbReference>
<accession>A0A833XMX3</accession>
<evidence type="ECO:0000256" key="1">
    <source>
        <dbReference type="ARBA" id="ARBA00010394"/>
    </source>
</evidence>
<dbReference type="InterPro" id="IPR016024">
    <property type="entry name" value="ARM-type_fold"/>
</dbReference>
<comment type="caution">
    <text evidence="6">The sequence shown here is derived from an EMBL/GenBank/DDBJ whole genome shotgun (WGS) entry which is preliminary data.</text>
</comment>
<evidence type="ECO:0000256" key="3">
    <source>
        <dbReference type="ARBA" id="ARBA00022737"/>
    </source>
</evidence>
<keyword evidence="4" id="KW-0653">Protein transport</keyword>
<organism evidence="6 7">
    <name type="scientific">Juglans regia</name>
    <name type="common">English walnut</name>
    <dbReference type="NCBI Taxonomy" id="51240"/>
    <lineage>
        <taxon>Eukaryota</taxon>
        <taxon>Viridiplantae</taxon>
        <taxon>Streptophyta</taxon>
        <taxon>Embryophyta</taxon>
        <taxon>Tracheophyta</taxon>
        <taxon>Spermatophyta</taxon>
        <taxon>Magnoliopsida</taxon>
        <taxon>eudicotyledons</taxon>
        <taxon>Gunneridae</taxon>
        <taxon>Pentapetalae</taxon>
        <taxon>rosids</taxon>
        <taxon>fabids</taxon>
        <taxon>Fagales</taxon>
        <taxon>Juglandaceae</taxon>
        <taxon>Juglans</taxon>
    </lineage>
</organism>
<feature type="repeat" description="ARM" evidence="5">
    <location>
        <begin position="24"/>
        <end position="66"/>
    </location>
</feature>
<dbReference type="Gramene" id="Jr06_10030_p1">
    <property type="protein sequence ID" value="cds.Jr06_10030_p1"/>
    <property type="gene ID" value="Jr06_10030"/>
</dbReference>
<dbReference type="InterPro" id="IPR011989">
    <property type="entry name" value="ARM-like"/>
</dbReference>
<protein>
    <recommendedName>
        <fullName evidence="8">Importin subunit alpha-1-like</fullName>
    </recommendedName>
</protein>
<dbReference type="EMBL" id="LIHL02000006">
    <property type="protein sequence ID" value="KAF5468589.1"/>
    <property type="molecule type" value="Genomic_DNA"/>
</dbReference>
<evidence type="ECO:0000256" key="5">
    <source>
        <dbReference type="PROSITE-ProRule" id="PRU00259"/>
    </source>
</evidence>
<sequence length="232" mass="25939">MVESINTNIAFGTSENTRVVIDHGVIPIFIKLLEFPSDDVHEQAVWALGNVAGDSPKGLDVVLNHGVLMPLLAQFNDLTKLSMLRNVTWMLSDSCRGNPPPAFDQTKLSILALGRLIHSNDEEVLIDACWALSYLLDGTDDKIQVVIDTGVYPRLIELLLHPSPNTFAYMTVRQGASEDVTRSIPKFLQRTKVYWGERAFDELVGMLGLVFHWVENAFTNRASYRILLGNGW</sequence>
<evidence type="ECO:0000256" key="4">
    <source>
        <dbReference type="ARBA" id="ARBA00022927"/>
    </source>
</evidence>
<name>A0A833XMX3_JUGRE</name>
<evidence type="ECO:0008006" key="8">
    <source>
        <dbReference type="Google" id="ProtNLM"/>
    </source>
</evidence>
<dbReference type="PROSITE" id="PS50176">
    <property type="entry name" value="ARM_REPEAT"/>
    <property type="match status" value="1"/>
</dbReference>
<dbReference type="GO" id="GO:0015031">
    <property type="term" value="P:protein transport"/>
    <property type="evidence" value="ECO:0007669"/>
    <property type="project" value="UniProtKB-KW"/>
</dbReference>
<dbReference type="Pfam" id="PF00514">
    <property type="entry name" value="Arm"/>
    <property type="match status" value="2"/>
</dbReference>
<dbReference type="SUPFAM" id="SSF48371">
    <property type="entry name" value="ARM repeat"/>
    <property type="match status" value="1"/>
</dbReference>
<dbReference type="AlphaFoldDB" id="A0A833XMX3"/>
<gene>
    <name evidence="6" type="ORF">F2P56_012732</name>
</gene>
<dbReference type="PANTHER" id="PTHR23316">
    <property type="entry name" value="IMPORTIN ALPHA"/>
    <property type="match status" value="1"/>
</dbReference>
<dbReference type="SMART" id="SM00185">
    <property type="entry name" value="ARM"/>
    <property type="match status" value="4"/>
</dbReference>
<proteinExistence type="inferred from homology"/>
<keyword evidence="3" id="KW-0677">Repeat</keyword>
<evidence type="ECO:0000313" key="6">
    <source>
        <dbReference type="EMBL" id="KAF5468589.1"/>
    </source>
</evidence>